<keyword evidence="3 6" id="KW-0238">DNA-binding</keyword>
<dbReference type="GO" id="GO:0003700">
    <property type="term" value="F:DNA-binding transcription factor activity"/>
    <property type="evidence" value="ECO:0007669"/>
    <property type="project" value="InterPro"/>
</dbReference>
<comment type="similarity">
    <text evidence="1">Belongs to the LysR transcriptional regulatory family.</text>
</comment>
<dbReference type="SUPFAM" id="SSF46785">
    <property type="entry name" value="Winged helix' DNA-binding domain"/>
    <property type="match status" value="1"/>
</dbReference>
<dbReference type="RefSeq" id="WP_092590543.1">
    <property type="nucleotide sequence ID" value="NZ_FMWL01000007.1"/>
</dbReference>
<dbReference type="STRING" id="1120920.SAMN03080599_01726"/>
<protein>
    <submittedName>
        <fullName evidence="6">DNA-binding transcriptional regulator, LysR family</fullName>
    </submittedName>
</protein>
<dbReference type="InterPro" id="IPR036388">
    <property type="entry name" value="WH-like_DNA-bd_sf"/>
</dbReference>
<sequence length="292" mass="33914">MNENDLHFLTTLSHERNLTKAAEKLFISQPALSYRIRALEKELGVPLFLRSKSGIDLTPQGEYLVEFASKQYEQILRMKEEIQAIDSEALVGTVHLGTSLVFTQYELPQIIKQFNDLYPKVKFNITSSHSSNIFTKLNNEEIHVGIIRGDFKWYEEKNELFTEPICIASVHNFLINDLPDLPRIKFVTDPILYHQINQWWNERYSVESRNIIETSNTGTCIELLKAGVGYAIIPSLGLQDFKGFIEPIKWQNGEQFKRQTNIYISTKSNMLPVVRVFKDFVMDYYAHRRNDG</sequence>
<dbReference type="InterPro" id="IPR000847">
    <property type="entry name" value="LysR_HTH_N"/>
</dbReference>
<evidence type="ECO:0000259" key="5">
    <source>
        <dbReference type="PROSITE" id="PS50931"/>
    </source>
</evidence>
<dbReference type="OrthoDB" id="107670at2"/>
<gene>
    <name evidence="6" type="ORF">SAMN03080599_01726</name>
</gene>
<dbReference type="SUPFAM" id="SSF53850">
    <property type="entry name" value="Periplasmic binding protein-like II"/>
    <property type="match status" value="1"/>
</dbReference>
<organism evidence="6 7">
    <name type="scientific">Acidaminobacter hydrogenoformans DSM 2784</name>
    <dbReference type="NCBI Taxonomy" id="1120920"/>
    <lineage>
        <taxon>Bacteria</taxon>
        <taxon>Bacillati</taxon>
        <taxon>Bacillota</taxon>
        <taxon>Clostridia</taxon>
        <taxon>Peptostreptococcales</taxon>
        <taxon>Acidaminobacteraceae</taxon>
        <taxon>Acidaminobacter</taxon>
    </lineage>
</organism>
<dbReference type="CDD" id="cd05466">
    <property type="entry name" value="PBP2_LTTR_substrate"/>
    <property type="match status" value="1"/>
</dbReference>
<reference evidence="6 7" key="1">
    <citation type="submission" date="2016-10" db="EMBL/GenBank/DDBJ databases">
        <authorList>
            <person name="de Groot N.N."/>
        </authorList>
    </citation>
    <scope>NUCLEOTIDE SEQUENCE [LARGE SCALE GENOMIC DNA]</scope>
    <source>
        <strain evidence="6 7">DSM 2784</strain>
    </source>
</reference>
<dbReference type="GO" id="GO:0000976">
    <property type="term" value="F:transcription cis-regulatory region binding"/>
    <property type="evidence" value="ECO:0007669"/>
    <property type="project" value="TreeGrafter"/>
</dbReference>
<dbReference type="EMBL" id="FMWL01000007">
    <property type="protein sequence ID" value="SCZ79383.1"/>
    <property type="molecule type" value="Genomic_DNA"/>
</dbReference>
<feature type="domain" description="HTH lysR-type" evidence="5">
    <location>
        <begin position="1"/>
        <end position="58"/>
    </location>
</feature>
<evidence type="ECO:0000256" key="2">
    <source>
        <dbReference type="ARBA" id="ARBA00023015"/>
    </source>
</evidence>
<dbReference type="Proteomes" id="UP000199208">
    <property type="component" value="Unassembled WGS sequence"/>
</dbReference>
<evidence type="ECO:0000256" key="3">
    <source>
        <dbReference type="ARBA" id="ARBA00023125"/>
    </source>
</evidence>
<dbReference type="FunFam" id="1.10.10.10:FF:000001">
    <property type="entry name" value="LysR family transcriptional regulator"/>
    <property type="match status" value="1"/>
</dbReference>
<proteinExistence type="inferred from homology"/>
<evidence type="ECO:0000313" key="6">
    <source>
        <dbReference type="EMBL" id="SCZ79383.1"/>
    </source>
</evidence>
<keyword evidence="7" id="KW-1185">Reference proteome</keyword>
<dbReference type="PRINTS" id="PR00039">
    <property type="entry name" value="HTHLYSR"/>
</dbReference>
<dbReference type="Pfam" id="PF03466">
    <property type="entry name" value="LysR_substrate"/>
    <property type="match status" value="1"/>
</dbReference>
<accession>A0A1G5RZE2</accession>
<dbReference type="InterPro" id="IPR005119">
    <property type="entry name" value="LysR_subst-bd"/>
</dbReference>
<evidence type="ECO:0000313" key="7">
    <source>
        <dbReference type="Proteomes" id="UP000199208"/>
    </source>
</evidence>
<dbReference type="PANTHER" id="PTHR30126:SF78">
    <property type="entry name" value="HTH LYSR-TYPE DOMAIN-CONTAINING PROTEIN"/>
    <property type="match status" value="1"/>
</dbReference>
<evidence type="ECO:0000256" key="4">
    <source>
        <dbReference type="ARBA" id="ARBA00023163"/>
    </source>
</evidence>
<name>A0A1G5RZE2_9FIRM</name>
<dbReference type="Gene3D" id="1.10.10.10">
    <property type="entry name" value="Winged helix-like DNA-binding domain superfamily/Winged helix DNA-binding domain"/>
    <property type="match status" value="1"/>
</dbReference>
<dbReference type="PANTHER" id="PTHR30126">
    <property type="entry name" value="HTH-TYPE TRANSCRIPTIONAL REGULATOR"/>
    <property type="match status" value="1"/>
</dbReference>
<evidence type="ECO:0000256" key="1">
    <source>
        <dbReference type="ARBA" id="ARBA00009437"/>
    </source>
</evidence>
<dbReference type="InterPro" id="IPR036390">
    <property type="entry name" value="WH_DNA-bd_sf"/>
</dbReference>
<dbReference type="AlphaFoldDB" id="A0A1G5RZE2"/>
<dbReference type="Pfam" id="PF00126">
    <property type="entry name" value="HTH_1"/>
    <property type="match status" value="1"/>
</dbReference>
<dbReference type="Gene3D" id="3.40.190.290">
    <property type="match status" value="1"/>
</dbReference>
<keyword evidence="2" id="KW-0805">Transcription regulation</keyword>
<dbReference type="PROSITE" id="PS50931">
    <property type="entry name" value="HTH_LYSR"/>
    <property type="match status" value="1"/>
</dbReference>
<keyword evidence="4" id="KW-0804">Transcription</keyword>